<accession>A0ABU7C3E5</accession>
<gene>
    <name evidence="1" type="ORF">ATANTOWER_022566</name>
</gene>
<organism evidence="1 2">
    <name type="scientific">Ataeniobius toweri</name>
    <dbReference type="NCBI Taxonomy" id="208326"/>
    <lineage>
        <taxon>Eukaryota</taxon>
        <taxon>Metazoa</taxon>
        <taxon>Chordata</taxon>
        <taxon>Craniata</taxon>
        <taxon>Vertebrata</taxon>
        <taxon>Euteleostomi</taxon>
        <taxon>Actinopterygii</taxon>
        <taxon>Neopterygii</taxon>
        <taxon>Teleostei</taxon>
        <taxon>Neoteleostei</taxon>
        <taxon>Acanthomorphata</taxon>
        <taxon>Ovalentaria</taxon>
        <taxon>Atherinomorphae</taxon>
        <taxon>Cyprinodontiformes</taxon>
        <taxon>Goodeidae</taxon>
        <taxon>Ataeniobius</taxon>
    </lineage>
</organism>
<name>A0ABU7C3E5_9TELE</name>
<proteinExistence type="predicted"/>
<keyword evidence="2" id="KW-1185">Reference proteome</keyword>
<reference evidence="1 2" key="1">
    <citation type="submission" date="2021-07" db="EMBL/GenBank/DDBJ databases">
        <authorList>
            <person name="Palmer J.M."/>
        </authorList>
    </citation>
    <scope>NUCLEOTIDE SEQUENCE [LARGE SCALE GENOMIC DNA]</scope>
    <source>
        <strain evidence="1 2">AT_MEX2019</strain>
        <tissue evidence="1">Muscle</tissue>
    </source>
</reference>
<evidence type="ECO:0000313" key="1">
    <source>
        <dbReference type="EMBL" id="MED6257421.1"/>
    </source>
</evidence>
<comment type="caution">
    <text evidence="1">The sequence shown here is derived from an EMBL/GenBank/DDBJ whole genome shotgun (WGS) entry which is preliminary data.</text>
</comment>
<sequence>MAALLLNDSCHHKLGKGKSFISKCYHINLVSNDTKRQRRELPPSNVRGGVSLWEAALEVTQSSRSSAEGRPIVSLCAKALNCAREDPVTGPLDV</sequence>
<evidence type="ECO:0000313" key="2">
    <source>
        <dbReference type="Proteomes" id="UP001345963"/>
    </source>
</evidence>
<protein>
    <submittedName>
        <fullName evidence="1">Uncharacterized protein</fullName>
    </submittedName>
</protein>
<dbReference type="EMBL" id="JAHUTI010079171">
    <property type="protein sequence ID" value="MED6257421.1"/>
    <property type="molecule type" value="Genomic_DNA"/>
</dbReference>
<dbReference type="Proteomes" id="UP001345963">
    <property type="component" value="Unassembled WGS sequence"/>
</dbReference>